<feature type="compositionally biased region" description="Low complexity" evidence="1">
    <location>
        <begin position="189"/>
        <end position="207"/>
    </location>
</feature>
<protein>
    <recommendedName>
        <fullName evidence="3">Metallo-beta-lactamase domain-containing protein</fullName>
    </recommendedName>
</protein>
<dbReference type="GO" id="GO:0070292">
    <property type="term" value="P:N-acylphosphatidylethanolamine metabolic process"/>
    <property type="evidence" value="ECO:0007669"/>
    <property type="project" value="TreeGrafter"/>
</dbReference>
<evidence type="ECO:0000256" key="2">
    <source>
        <dbReference type="SAM" id="Phobius"/>
    </source>
</evidence>
<dbReference type="PANTHER" id="PTHR15032:SF35">
    <property type="entry name" value="METALLO-BETA-LACTAMASE DOMAIN-CONTAINING PROTEIN"/>
    <property type="match status" value="1"/>
</dbReference>
<sequence length="489" mass="56075">MDRWSQSTLKTTICSILTVVTVGPLIYYAHCEFHRKREIKNRKRRFEIDLNRLKSNQTKHQINEDDNRQSHKDQLEEIVKTRYASLQIGGRFQNPFEEWREQGAWEWAFWHLIYKPLTGRSPFFFNHGIPTGSNASNTLSQTLPQETPNWQHLFFSKPFTSHLDSSHHHETTDDLLGKSWDRLSNEIGSSTKPSSDQSSSSSSPSQSLRQDQPIRVSDQFSFTWIGQSTCYVQLEGLCILTDPTFSIRTMESFMAPSRLRSPPCELKDLLRIDVVLVSHSHYDHLDIKAVQYLANSVLWIIPLGLGSWFRQQGVTNFREMNWWDKTQVEIPGSSGRKVTVVACPTMHWSARTPLDTNQSLWNSFAVLGDHSKFFHVGDTGYCSNLFNQIGELYGPFDLAAIPIGSYEPLWHLSSQHTDPIGSVKIMLELQAKLAIGVHWGTWMMSDETYDSPLKDLQKAISLVLGDDHQDQSRFKTVPMGRTLVLKSNE</sequence>
<dbReference type="Proteomes" id="UP000001072">
    <property type="component" value="Unassembled WGS sequence"/>
</dbReference>
<dbReference type="GeneID" id="18928292"/>
<dbReference type="EMBL" id="GL883171">
    <property type="protein sequence ID" value="EGF98675.1"/>
    <property type="molecule type" value="Genomic_DNA"/>
</dbReference>
<proteinExistence type="predicted"/>
<dbReference type="eggNOG" id="KOG3798">
    <property type="taxonomic scope" value="Eukaryota"/>
</dbReference>
<dbReference type="HOGENOM" id="CLU_020884_2_1_1"/>
<dbReference type="KEGG" id="mlr:MELLADRAFT_45981"/>
<dbReference type="PANTHER" id="PTHR15032">
    <property type="entry name" value="N-ACYL-PHOSPHATIDYLETHANOLAMINE-HYDROLYZING PHOSPHOLIPASE D"/>
    <property type="match status" value="1"/>
</dbReference>
<dbReference type="Gene3D" id="3.60.15.10">
    <property type="entry name" value="Ribonuclease Z/Hydroxyacylglutathione hydrolase-like"/>
    <property type="match status" value="1"/>
</dbReference>
<keyword evidence="2" id="KW-0472">Membrane</keyword>
<dbReference type="STRING" id="747676.F4S9M2"/>
<gene>
    <name evidence="4" type="ORF">MELLADRAFT_45981</name>
</gene>
<feature type="domain" description="Metallo-beta-lactamase" evidence="3">
    <location>
        <begin position="239"/>
        <end position="439"/>
    </location>
</feature>
<feature type="region of interest" description="Disordered" evidence="1">
    <location>
        <begin position="186"/>
        <end position="212"/>
    </location>
</feature>
<keyword evidence="2" id="KW-0812">Transmembrane</keyword>
<feature type="transmembrane region" description="Helical" evidence="2">
    <location>
        <begin position="12"/>
        <end position="30"/>
    </location>
</feature>
<dbReference type="SUPFAM" id="SSF56281">
    <property type="entry name" value="Metallo-hydrolase/oxidoreductase"/>
    <property type="match status" value="1"/>
</dbReference>
<dbReference type="Pfam" id="PF12706">
    <property type="entry name" value="Lactamase_B_2"/>
    <property type="match status" value="1"/>
</dbReference>
<evidence type="ECO:0000259" key="3">
    <source>
        <dbReference type="Pfam" id="PF12706"/>
    </source>
</evidence>
<dbReference type="GO" id="GO:0005737">
    <property type="term" value="C:cytoplasm"/>
    <property type="evidence" value="ECO:0007669"/>
    <property type="project" value="TreeGrafter"/>
</dbReference>
<organism evidence="5">
    <name type="scientific">Melampsora larici-populina (strain 98AG31 / pathotype 3-4-7)</name>
    <name type="common">Poplar leaf rust fungus</name>
    <dbReference type="NCBI Taxonomy" id="747676"/>
    <lineage>
        <taxon>Eukaryota</taxon>
        <taxon>Fungi</taxon>
        <taxon>Dikarya</taxon>
        <taxon>Basidiomycota</taxon>
        <taxon>Pucciniomycotina</taxon>
        <taxon>Pucciniomycetes</taxon>
        <taxon>Pucciniales</taxon>
        <taxon>Melampsoraceae</taxon>
        <taxon>Melampsora</taxon>
    </lineage>
</organism>
<evidence type="ECO:0000313" key="4">
    <source>
        <dbReference type="EMBL" id="EGF98675.1"/>
    </source>
</evidence>
<evidence type="ECO:0000256" key="1">
    <source>
        <dbReference type="SAM" id="MobiDB-lite"/>
    </source>
</evidence>
<accession>F4S9M2</accession>
<dbReference type="VEuPathDB" id="FungiDB:MELLADRAFT_45981"/>
<reference evidence="5" key="1">
    <citation type="journal article" date="2011" name="Proc. Natl. Acad. Sci. U.S.A.">
        <title>Obligate biotrophy features unraveled by the genomic analysis of rust fungi.</title>
        <authorList>
            <person name="Duplessis S."/>
            <person name="Cuomo C.A."/>
            <person name="Lin Y.-C."/>
            <person name="Aerts A."/>
            <person name="Tisserant E."/>
            <person name="Veneault-Fourrey C."/>
            <person name="Joly D.L."/>
            <person name="Hacquard S."/>
            <person name="Amselem J."/>
            <person name="Cantarel B.L."/>
            <person name="Chiu R."/>
            <person name="Coutinho P.M."/>
            <person name="Feau N."/>
            <person name="Field M."/>
            <person name="Frey P."/>
            <person name="Gelhaye E."/>
            <person name="Goldberg J."/>
            <person name="Grabherr M.G."/>
            <person name="Kodira C.D."/>
            <person name="Kohler A."/>
            <person name="Kuees U."/>
            <person name="Lindquist E.A."/>
            <person name="Lucas S.M."/>
            <person name="Mago R."/>
            <person name="Mauceli E."/>
            <person name="Morin E."/>
            <person name="Murat C."/>
            <person name="Pangilinan J.L."/>
            <person name="Park R."/>
            <person name="Pearson M."/>
            <person name="Quesneville H."/>
            <person name="Rouhier N."/>
            <person name="Sakthikumar S."/>
            <person name="Salamov A.A."/>
            <person name="Schmutz J."/>
            <person name="Selles B."/>
            <person name="Shapiro H."/>
            <person name="Tanguay P."/>
            <person name="Tuskan G.A."/>
            <person name="Henrissat B."/>
            <person name="Van de Peer Y."/>
            <person name="Rouze P."/>
            <person name="Ellis J.G."/>
            <person name="Dodds P.N."/>
            <person name="Schein J.E."/>
            <person name="Zhong S."/>
            <person name="Hamelin R.C."/>
            <person name="Grigoriev I.V."/>
            <person name="Szabo L.J."/>
            <person name="Martin F."/>
        </authorList>
    </citation>
    <scope>NUCLEOTIDE SEQUENCE [LARGE SCALE GENOMIC DNA]</scope>
    <source>
        <strain evidence="5">98AG31 / pathotype 3-4-7</strain>
    </source>
</reference>
<dbReference type="InParanoid" id="F4S9M2"/>
<name>F4S9M2_MELLP</name>
<dbReference type="InterPro" id="IPR036866">
    <property type="entry name" value="RibonucZ/Hydroxyglut_hydro"/>
</dbReference>
<evidence type="ECO:0000313" key="5">
    <source>
        <dbReference type="Proteomes" id="UP000001072"/>
    </source>
</evidence>
<dbReference type="InterPro" id="IPR001279">
    <property type="entry name" value="Metallo-B-lactamas"/>
</dbReference>
<dbReference type="RefSeq" id="XP_007418041.1">
    <property type="nucleotide sequence ID" value="XM_007417979.1"/>
</dbReference>
<keyword evidence="2" id="KW-1133">Transmembrane helix</keyword>
<keyword evidence="5" id="KW-1185">Reference proteome</keyword>
<dbReference type="AlphaFoldDB" id="F4S9M2"/>
<dbReference type="OrthoDB" id="332863at2759"/>
<dbReference type="GO" id="GO:0070291">
    <property type="term" value="P:N-acylethanolamine metabolic process"/>
    <property type="evidence" value="ECO:0007669"/>
    <property type="project" value="TreeGrafter"/>
</dbReference>
<dbReference type="GO" id="GO:0070290">
    <property type="term" value="F:N-acylphosphatidylethanolamine-specific phospholipase D activity"/>
    <property type="evidence" value="ECO:0007669"/>
    <property type="project" value="TreeGrafter"/>
</dbReference>